<reference evidence="9 10" key="1">
    <citation type="submission" date="2019-03" db="EMBL/GenBank/DDBJ databases">
        <title>Genomic Encyclopedia of Archaeal and Bacterial Type Strains, Phase II (KMG-II): from individual species to whole genera.</title>
        <authorList>
            <person name="Goeker M."/>
        </authorList>
    </citation>
    <scope>NUCLEOTIDE SEQUENCE [LARGE SCALE GENOMIC DNA]</scope>
    <source>
        <strain evidence="9 10">DSM 28353</strain>
    </source>
</reference>
<dbReference type="GO" id="GO:0004673">
    <property type="term" value="F:protein histidine kinase activity"/>
    <property type="evidence" value="ECO:0007669"/>
    <property type="project" value="UniProtKB-EC"/>
</dbReference>
<dbReference type="Proteomes" id="UP000295292">
    <property type="component" value="Unassembled WGS sequence"/>
</dbReference>
<dbReference type="InterPro" id="IPR036890">
    <property type="entry name" value="HATPase_C_sf"/>
</dbReference>
<proteinExistence type="predicted"/>
<evidence type="ECO:0000256" key="3">
    <source>
        <dbReference type="ARBA" id="ARBA00022679"/>
    </source>
</evidence>
<dbReference type="PANTHER" id="PTHR24421">
    <property type="entry name" value="NITRATE/NITRITE SENSOR PROTEIN NARX-RELATED"/>
    <property type="match status" value="1"/>
</dbReference>
<evidence type="ECO:0000313" key="10">
    <source>
        <dbReference type="Proteomes" id="UP000295292"/>
    </source>
</evidence>
<dbReference type="OrthoDB" id="943406at2"/>
<dbReference type="Gene3D" id="3.30.565.10">
    <property type="entry name" value="Histidine kinase-like ATPase, C-terminal domain"/>
    <property type="match status" value="1"/>
</dbReference>
<name>A0A4R6WLH5_9SPHI</name>
<dbReference type="InterPro" id="IPR019734">
    <property type="entry name" value="TPR_rpt"/>
</dbReference>
<dbReference type="CDD" id="cd16917">
    <property type="entry name" value="HATPase_UhpB-NarQ-NarX-like"/>
    <property type="match status" value="1"/>
</dbReference>
<keyword evidence="7" id="KW-0812">Transmembrane</keyword>
<organism evidence="9 10">
    <name type="scientific">Sphingobacterium yanglingense</name>
    <dbReference type="NCBI Taxonomy" id="1437280"/>
    <lineage>
        <taxon>Bacteria</taxon>
        <taxon>Pseudomonadati</taxon>
        <taxon>Bacteroidota</taxon>
        <taxon>Sphingobacteriia</taxon>
        <taxon>Sphingobacteriales</taxon>
        <taxon>Sphingobacteriaceae</taxon>
        <taxon>Sphingobacterium</taxon>
    </lineage>
</organism>
<evidence type="ECO:0000256" key="7">
    <source>
        <dbReference type="SAM" id="Phobius"/>
    </source>
</evidence>
<dbReference type="PROSITE" id="PS50005">
    <property type="entry name" value="TPR"/>
    <property type="match status" value="1"/>
</dbReference>
<evidence type="ECO:0000256" key="2">
    <source>
        <dbReference type="ARBA" id="ARBA00012438"/>
    </source>
</evidence>
<keyword evidence="7" id="KW-0472">Membrane</keyword>
<comment type="catalytic activity">
    <reaction evidence="1">
        <text>ATP + protein L-histidine = ADP + protein N-phospho-L-histidine.</text>
        <dbReference type="EC" id="2.7.13.3"/>
    </reaction>
</comment>
<evidence type="ECO:0000259" key="8">
    <source>
        <dbReference type="Pfam" id="PF02518"/>
    </source>
</evidence>
<feature type="repeat" description="TPR" evidence="6">
    <location>
        <begin position="113"/>
        <end position="146"/>
    </location>
</feature>
<dbReference type="GO" id="GO:0000160">
    <property type="term" value="P:phosphorelay signal transduction system"/>
    <property type="evidence" value="ECO:0007669"/>
    <property type="project" value="UniProtKB-KW"/>
</dbReference>
<evidence type="ECO:0000256" key="4">
    <source>
        <dbReference type="ARBA" id="ARBA00022777"/>
    </source>
</evidence>
<keyword evidence="7" id="KW-1133">Transmembrane helix</keyword>
<gene>
    <name evidence="9" type="ORF">CLV99_1297</name>
</gene>
<keyword evidence="10" id="KW-1185">Reference proteome</keyword>
<dbReference type="PANTHER" id="PTHR24421:SF10">
    <property type="entry name" value="NITRATE_NITRITE SENSOR PROTEIN NARQ"/>
    <property type="match status" value="1"/>
</dbReference>
<dbReference type="EMBL" id="SNYV01000011">
    <property type="protein sequence ID" value="TDQ79847.1"/>
    <property type="molecule type" value="Genomic_DNA"/>
</dbReference>
<dbReference type="SUPFAM" id="SSF48452">
    <property type="entry name" value="TPR-like"/>
    <property type="match status" value="2"/>
</dbReference>
<dbReference type="Pfam" id="PF02518">
    <property type="entry name" value="HATPase_c"/>
    <property type="match status" value="1"/>
</dbReference>
<keyword evidence="6" id="KW-0802">TPR repeat</keyword>
<dbReference type="InterPro" id="IPR011990">
    <property type="entry name" value="TPR-like_helical_dom_sf"/>
</dbReference>
<dbReference type="SUPFAM" id="SSF55874">
    <property type="entry name" value="ATPase domain of HSP90 chaperone/DNA topoisomerase II/histidine kinase"/>
    <property type="match status" value="1"/>
</dbReference>
<feature type="domain" description="Histidine kinase/HSP90-like ATPase" evidence="8">
    <location>
        <begin position="479"/>
        <end position="563"/>
    </location>
</feature>
<keyword evidence="5" id="KW-0902">Two-component regulatory system</keyword>
<dbReference type="EC" id="2.7.13.3" evidence="2"/>
<dbReference type="Gene3D" id="1.25.40.10">
    <property type="entry name" value="Tetratricopeptide repeat domain"/>
    <property type="match status" value="2"/>
</dbReference>
<comment type="caution">
    <text evidence="9">The sequence shown here is derived from an EMBL/GenBank/DDBJ whole genome shotgun (WGS) entry which is preliminary data.</text>
</comment>
<evidence type="ECO:0000256" key="5">
    <source>
        <dbReference type="ARBA" id="ARBA00023012"/>
    </source>
</evidence>
<keyword evidence="4" id="KW-0418">Kinase</keyword>
<dbReference type="InterPro" id="IPR050482">
    <property type="entry name" value="Sensor_HK_TwoCompSys"/>
</dbReference>
<evidence type="ECO:0000256" key="1">
    <source>
        <dbReference type="ARBA" id="ARBA00000085"/>
    </source>
</evidence>
<sequence length="565" mass="65456">MRITGLFLLLIVLFSCSEKEPKKVEKTVLDFSRQYERAFAYLDNEKPDSAFAEFENIKNMAIDAKDSLNAANCLIQMAVTVWEIGDYLTSQELSLEANNYLDTNNVNHAVYLSFNYNNLGNVTDELKDHQRAVLFYDRAIHYSQDSLDTKVFLNNKAKTLSNMGEEKKALNIYKYILAGESKDEKDYARALTNYASQRNKSDINYNALADLEKALAIRTRQEDKWGINSSLAHLAHYYENRNTDSALYYAQKRYDVAIDLNSVDDRLDALQQLISYSPAVKSKAYFNDYKELSDSIQLVRSKAKNQFALIRYEVEKNKADNLKLQNEVNDKKYRITMQHILTWAIVAVFTLLAVFSLFWYKRRKQRLLLETNNRIKASQLKTSRKVHDVVANGLYRVMTEIENREDIDREGILDRLESMYEKSRDISYEVQEAPSAEKQEFHESLGELLRSYVTESRQVIMAGNEAKMWDSISEVIKIEVEHVLQELMVNMRKHSQADRVVVRFERLENRLNIYYNDNGVGLPHKFIKGNGLNSTGNRMENINGDIKFVSEIGKGLKVHISIPIF</sequence>
<feature type="transmembrane region" description="Helical" evidence="7">
    <location>
        <begin position="340"/>
        <end position="360"/>
    </location>
</feature>
<dbReference type="RefSeq" id="WP_133583608.1">
    <property type="nucleotide sequence ID" value="NZ_SNYV01000011.1"/>
</dbReference>
<evidence type="ECO:0000256" key="6">
    <source>
        <dbReference type="PROSITE-ProRule" id="PRU00339"/>
    </source>
</evidence>
<dbReference type="InterPro" id="IPR003594">
    <property type="entry name" value="HATPase_dom"/>
</dbReference>
<keyword evidence="3" id="KW-0808">Transferase</keyword>
<dbReference type="AlphaFoldDB" id="A0A4R6WLH5"/>
<accession>A0A4R6WLH5</accession>
<evidence type="ECO:0000313" key="9">
    <source>
        <dbReference type="EMBL" id="TDQ79847.1"/>
    </source>
</evidence>
<dbReference type="PROSITE" id="PS51257">
    <property type="entry name" value="PROKAR_LIPOPROTEIN"/>
    <property type="match status" value="1"/>
</dbReference>
<protein>
    <recommendedName>
        <fullName evidence="2">histidine kinase</fullName>
        <ecNumber evidence="2">2.7.13.3</ecNumber>
    </recommendedName>
</protein>